<gene>
    <name evidence="1" type="ORF">AVO44_14040</name>
</gene>
<sequence>MELINLVALLLAVILTEQGTHMALGTVADCPAPRLSNCVPIGLSSIYNTRATDFSSRSMKVQE</sequence>
<dbReference type="AlphaFoldDB" id="A0A0X3TRC1"/>
<dbReference type="STRING" id="1685378.AVO44_14040"/>
<accession>A0A0X3TRC1</accession>
<organism evidence="1 2">
    <name type="scientific">Ruegeria profundi</name>
    <dbReference type="NCBI Taxonomy" id="1685378"/>
    <lineage>
        <taxon>Bacteria</taxon>
        <taxon>Pseudomonadati</taxon>
        <taxon>Pseudomonadota</taxon>
        <taxon>Alphaproteobacteria</taxon>
        <taxon>Rhodobacterales</taxon>
        <taxon>Roseobacteraceae</taxon>
        <taxon>Ruegeria</taxon>
    </lineage>
</organism>
<evidence type="ECO:0000313" key="1">
    <source>
        <dbReference type="EMBL" id="KUJ78272.1"/>
    </source>
</evidence>
<reference evidence="2" key="1">
    <citation type="submission" date="2015-12" db="EMBL/GenBank/DDBJ databases">
        <authorList>
            <person name="Zhang G."/>
            <person name="Stingl U."/>
        </authorList>
    </citation>
    <scope>NUCLEOTIDE SEQUENCE [LARGE SCALE GENOMIC DNA]</scope>
    <source>
        <strain evidence="2">ZGT108</strain>
    </source>
</reference>
<name>A0A0X3TRC1_9RHOB</name>
<proteinExistence type="predicted"/>
<keyword evidence="2" id="KW-1185">Reference proteome</keyword>
<dbReference type="EMBL" id="LQBP01000007">
    <property type="protein sequence ID" value="KUJ78272.1"/>
    <property type="molecule type" value="Genomic_DNA"/>
</dbReference>
<comment type="caution">
    <text evidence="1">The sequence shown here is derived from an EMBL/GenBank/DDBJ whole genome shotgun (WGS) entry which is preliminary data.</text>
</comment>
<evidence type="ECO:0000313" key="2">
    <source>
        <dbReference type="Proteomes" id="UP000053690"/>
    </source>
</evidence>
<protein>
    <submittedName>
        <fullName evidence="1">Uncharacterized protein</fullName>
    </submittedName>
</protein>
<dbReference type="RefSeq" id="WP_068338040.1">
    <property type="nucleotide sequence ID" value="NZ_LQBP01000007.1"/>
</dbReference>
<dbReference type="Proteomes" id="UP000053690">
    <property type="component" value="Unassembled WGS sequence"/>
</dbReference>